<feature type="transmembrane region" description="Helical" evidence="5">
    <location>
        <begin position="142"/>
        <end position="170"/>
    </location>
</feature>
<proteinExistence type="predicted"/>
<gene>
    <name evidence="6" type="ORF">SDC9_27283</name>
</gene>
<keyword evidence="3 5" id="KW-1133">Transmembrane helix</keyword>
<dbReference type="PANTHER" id="PTHR43847:SF1">
    <property type="entry name" value="BLL3993 PROTEIN"/>
    <property type="match status" value="1"/>
</dbReference>
<evidence type="ECO:0000256" key="2">
    <source>
        <dbReference type="ARBA" id="ARBA00022692"/>
    </source>
</evidence>
<evidence type="ECO:0000313" key="6">
    <source>
        <dbReference type="EMBL" id="MPL81366.1"/>
    </source>
</evidence>
<dbReference type="AlphaFoldDB" id="A0A644UQM1"/>
<dbReference type="Pfam" id="PF04191">
    <property type="entry name" value="PEMT"/>
    <property type="match status" value="1"/>
</dbReference>
<evidence type="ECO:0000256" key="5">
    <source>
        <dbReference type="SAM" id="Phobius"/>
    </source>
</evidence>
<dbReference type="InterPro" id="IPR007318">
    <property type="entry name" value="Phopholipid_MeTrfase"/>
</dbReference>
<comment type="caution">
    <text evidence="6">The sequence shown here is derived from an EMBL/GenBank/DDBJ whole genome shotgun (WGS) entry which is preliminary data.</text>
</comment>
<feature type="transmembrane region" description="Helical" evidence="5">
    <location>
        <begin position="46"/>
        <end position="65"/>
    </location>
</feature>
<keyword evidence="2 5" id="KW-0812">Transmembrane</keyword>
<organism evidence="6">
    <name type="scientific">bioreactor metagenome</name>
    <dbReference type="NCBI Taxonomy" id="1076179"/>
    <lineage>
        <taxon>unclassified sequences</taxon>
        <taxon>metagenomes</taxon>
        <taxon>ecological metagenomes</taxon>
    </lineage>
</organism>
<dbReference type="PANTHER" id="PTHR43847">
    <property type="entry name" value="BLL3993 PROTEIN"/>
    <property type="match status" value="1"/>
</dbReference>
<evidence type="ECO:0008006" key="7">
    <source>
        <dbReference type="Google" id="ProtNLM"/>
    </source>
</evidence>
<dbReference type="EMBL" id="VSSQ01000149">
    <property type="protein sequence ID" value="MPL81366.1"/>
    <property type="molecule type" value="Genomic_DNA"/>
</dbReference>
<evidence type="ECO:0000256" key="4">
    <source>
        <dbReference type="ARBA" id="ARBA00023136"/>
    </source>
</evidence>
<protein>
    <recommendedName>
        <fullName evidence="7">Steroid 5-alpha reductase C-terminal domain-containing protein</fullName>
    </recommendedName>
</protein>
<dbReference type="GO" id="GO:0012505">
    <property type="term" value="C:endomembrane system"/>
    <property type="evidence" value="ECO:0007669"/>
    <property type="project" value="UniProtKB-SubCell"/>
</dbReference>
<dbReference type="InterPro" id="IPR052527">
    <property type="entry name" value="Metal_cation-efflux_comp"/>
</dbReference>
<evidence type="ECO:0000256" key="3">
    <source>
        <dbReference type="ARBA" id="ARBA00022989"/>
    </source>
</evidence>
<sequence length="223" mass="25009">MFDDTWFYVQLACALSGYPGALLYYWYFIYRKNQREQGRPPRNMLFALHLLAVPTGHIWLVMPWLPQPRAAGGGVFSMFSSSPAYVLAAVLGAAIAIYAGMYVFRFVRENLAVTLNDYSKPQKLLRVGIYAELRHPGVVANFFLVGGLSLATGAVYTLLMLPIFMSMLWITTRIEERVVLLPQFGAEYALYSREVPGFACAKSVAGTVILVGAYYLVFKTMWA</sequence>
<feature type="transmembrane region" description="Helical" evidence="5">
    <location>
        <begin position="85"/>
        <end position="104"/>
    </location>
</feature>
<accession>A0A644UQM1</accession>
<feature type="transmembrane region" description="Helical" evidence="5">
    <location>
        <begin position="195"/>
        <end position="217"/>
    </location>
</feature>
<reference evidence="6" key="1">
    <citation type="submission" date="2019-08" db="EMBL/GenBank/DDBJ databases">
        <authorList>
            <person name="Kucharzyk K."/>
            <person name="Murdoch R.W."/>
            <person name="Higgins S."/>
            <person name="Loffler F."/>
        </authorList>
    </citation>
    <scope>NUCLEOTIDE SEQUENCE</scope>
</reference>
<comment type="subcellular location">
    <subcellularLocation>
        <location evidence="1">Endomembrane system</location>
        <topology evidence="1">Multi-pass membrane protein</topology>
    </subcellularLocation>
</comment>
<feature type="transmembrane region" description="Helical" evidence="5">
    <location>
        <begin position="6"/>
        <end position="26"/>
    </location>
</feature>
<evidence type="ECO:0000256" key="1">
    <source>
        <dbReference type="ARBA" id="ARBA00004127"/>
    </source>
</evidence>
<name>A0A644UQM1_9ZZZZ</name>
<keyword evidence="4 5" id="KW-0472">Membrane</keyword>
<dbReference type="Gene3D" id="1.20.120.1630">
    <property type="match status" value="1"/>
</dbReference>